<dbReference type="Pfam" id="PF04818">
    <property type="entry name" value="CID"/>
    <property type="match status" value="1"/>
</dbReference>
<protein>
    <recommendedName>
        <fullName evidence="9">CID domain-containing protein</fullName>
    </recommendedName>
</protein>
<reference evidence="10 11" key="1">
    <citation type="submission" date="2019-09" db="EMBL/GenBank/DDBJ databases">
        <title>A chromosome-level genome assembly of the Chinese tupelo Nyssa sinensis.</title>
        <authorList>
            <person name="Yang X."/>
            <person name="Kang M."/>
            <person name="Yang Y."/>
            <person name="Xiong H."/>
            <person name="Wang M."/>
            <person name="Zhang Z."/>
            <person name="Wang Z."/>
            <person name="Wu H."/>
            <person name="Ma T."/>
            <person name="Liu J."/>
            <person name="Xi Z."/>
        </authorList>
    </citation>
    <scope>NUCLEOTIDE SEQUENCE [LARGE SCALE GENOMIC DNA]</scope>
    <source>
        <strain evidence="10">J267</strain>
        <tissue evidence="10">Leaf</tissue>
    </source>
</reference>
<dbReference type="Proteomes" id="UP000325577">
    <property type="component" value="Linkage Group LG11"/>
</dbReference>
<dbReference type="Gene3D" id="1.25.40.90">
    <property type="match status" value="1"/>
</dbReference>
<sequence length="782" mass="85199">MLEEAVECLDNKDHIVSSLHSQTSELVVVGQTPKPLSPNLGKKHAFLGCNQGSLCQMSPSKDECRNENFGLNNHKVVNSVKGHDCSENSGMSLNPISGAVEIATGSQQNCTKLSVDGGEGTWESTKLWELPPDENIQANGVCEALKETKPMQRHSNVILSPTSVKVMVAAFQGPHLSRSHLGDKDVSGKCNNKAEATAALASFKAILGTLTRTKDSIGRATRIAIDCGKFGIAAKVMEIIVRNLEAESSLHRRVDLFFLVDSVAQCSRGLKGDVGGIYPSAIQAVLHRLLLAAAPPGSSAQGNRRQCLKVLRLWLERKILPESIVRHHMRDLTSLSGSSSTGALSRRPLRTERAFDDPLREMEGTIVDEYGSNSSFQLPGFCMPPMLKDEDEGSDSDGGNFEAVTPEHNSEIPEEQEGIPMLAIEKHRHILEDVDGELEMEDVAPSFEAEMVSTSNVTGVDTVQASHHQFERHFPHPFAPPLPNDVPPSSPPLPTSPPPLPPPPPPTTHSSAVSDTVSNGVNSKLFMGTHNIENNLQQSIAQQSVAPGIYSKNSDAVHYHAPECRDVQMKMQIPDSANSCSFSSVPVSHTPIDPVNVIQQTDGVTLHNKAYHLPPPHPAPSNQFSYVQADQQVQSHRDVPPPSYSNRFHFVQNTDSGNFYSDHDRMKLTPHERGERWRSSGPSFSGSYYPDSARVSYAPAPFTGPPCEPSIPNNSGNSSSKLLATKMRHHHGASSTGNPFLIWDSKGNDVDLSIYKGKVVLVVNVASKWFFPISLILCYIHF</sequence>
<dbReference type="EMBL" id="CM018034">
    <property type="protein sequence ID" value="KAA8543211.1"/>
    <property type="molecule type" value="Genomic_DNA"/>
</dbReference>
<evidence type="ECO:0000256" key="6">
    <source>
        <dbReference type="ARBA" id="ARBA00023163"/>
    </source>
</evidence>
<organism evidence="10 11">
    <name type="scientific">Nyssa sinensis</name>
    <dbReference type="NCBI Taxonomy" id="561372"/>
    <lineage>
        <taxon>Eukaryota</taxon>
        <taxon>Viridiplantae</taxon>
        <taxon>Streptophyta</taxon>
        <taxon>Embryophyta</taxon>
        <taxon>Tracheophyta</taxon>
        <taxon>Spermatophyta</taxon>
        <taxon>Magnoliopsida</taxon>
        <taxon>eudicotyledons</taxon>
        <taxon>Gunneridae</taxon>
        <taxon>Pentapetalae</taxon>
        <taxon>asterids</taxon>
        <taxon>Cornales</taxon>
        <taxon>Nyssaceae</taxon>
        <taxon>Nyssa</taxon>
    </lineage>
</organism>
<evidence type="ECO:0000259" key="9">
    <source>
        <dbReference type="PROSITE" id="PS51391"/>
    </source>
</evidence>
<keyword evidence="4" id="KW-0805">Transcription regulation</keyword>
<dbReference type="PROSITE" id="PS51391">
    <property type="entry name" value="CID"/>
    <property type="match status" value="1"/>
</dbReference>
<dbReference type="AlphaFoldDB" id="A0A5J5BPV8"/>
<keyword evidence="2" id="KW-0217">Developmental protein</keyword>
<evidence type="ECO:0000256" key="8">
    <source>
        <dbReference type="SAM" id="MobiDB-lite"/>
    </source>
</evidence>
<gene>
    <name evidence="10" type="ORF">F0562_021294</name>
</gene>
<feature type="domain" description="CID" evidence="9">
    <location>
        <begin position="195"/>
        <end position="336"/>
    </location>
</feature>
<evidence type="ECO:0000256" key="3">
    <source>
        <dbReference type="ARBA" id="ARBA00022664"/>
    </source>
</evidence>
<dbReference type="GO" id="GO:0005634">
    <property type="term" value="C:nucleus"/>
    <property type="evidence" value="ECO:0007669"/>
    <property type="project" value="UniProtKB-SubCell"/>
</dbReference>
<dbReference type="Gene3D" id="3.40.30.10">
    <property type="entry name" value="Glutaredoxin"/>
    <property type="match status" value="1"/>
</dbReference>
<keyword evidence="3" id="KW-0507">mRNA processing</keyword>
<feature type="compositionally biased region" description="Pro residues" evidence="8">
    <location>
        <begin position="477"/>
        <end position="507"/>
    </location>
</feature>
<dbReference type="GO" id="GO:0009908">
    <property type="term" value="P:flower development"/>
    <property type="evidence" value="ECO:0007669"/>
    <property type="project" value="UniProtKB-KW"/>
</dbReference>
<evidence type="ECO:0000313" key="10">
    <source>
        <dbReference type="EMBL" id="KAA8543211.1"/>
    </source>
</evidence>
<comment type="subcellular location">
    <subcellularLocation>
        <location evidence="1">Nucleus</location>
    </subcellularLocation>
</comment>
<evidence type="ECO:0000256" key="7">
    <source>
        <dbReference type="ARBA" id="ARBA00023242"/>
    </source>
</evidence>
<name>A0A5J5BPV8_9ASTE</name>
<keyword evidence="5" id="KW-0287">Flowering</keyword>
<keyword evidence="7" id="KW-0539">Nucleus</keyword>
<evidence type="ECO:0000256" key="1">
    <source>
        <dbReference type="ARBA" id="ARBA00004123"/>
    </source>
</evidence>
<dbReference type="PANTHER" id="PTHR12550">
    <property type="entry name" value="HEPATOMA-DERIVED GROWTH FACTOR-RELATED"/>
    <property type="match status" value="1"/>
</dbReference>
<keyword evidence="6" id="KW-0804">Transcription</keyword>
<evidence type="ECO:0000256" key="5">
    <source>
        <dbReference type="ARBA" id="ARBA00023089"/>
    </source>
</evidence>
<dbReference type="InterPro" id="IPR008942">
    <property type="entry name" value="ENTH_VHS"/>
</dbReference>
<proteinExistence type="predicted"/>
<evidence type="ECO:0000256" key="2">
    <source>
        <dbReference type="ARBA" id="ARBA00022473"/>
    </source>
</evidence>
<dbReference type="GO" id="GO:0006397">
    <property type="term" value="P:mRNA processing"/>
    <property type="evidence" value="ECO:0007669"/>
    <property type="project" value="UniProtKB-KW"/>
</dbReference>
<feature type="region of interest" description="Disordered" evidence="8">
    <location>
        <begin position="473"/>
        <end position="516"/>
    </location>
</feature>
<dbReference type="SMART" id="SM00582">
    <property type="entry name" value="RPR"/>
    <property type="match status" value="1"/>
</dbReference>
<dbReference type="FunFam" id="1.25.40.90:FF:000037">
    <property type="entry name" value="Enhancer of ag-4 2"/>
    <property type="match status" value="1"/>
</dbReference>
<accession>A0A5J5BPV8</accession>
<dbReference type="InterPro" id="IPR006569">
    <property type="entry name" value="CID_dom"/>
</dbReference>
<keyword evidence="11" id="KW-1185">Reference proteome</keyword>
<dbReference type="OrthoDB" id="62853at2759"/>
<evidence type="ECO:0000256" key="4">
    <source>
        <dbReference type="ARBA" id="ARBA00023015"/>
    </source>
</evidence>
<evidence type="ECO:0000313" key="11">
    <source>
        <dbReference type="Proteomes" id="UP000325577"/>
    </source>
</evidence>
<dbReference type="PANTHER" id="PTHR12550:SF49">
    <property type="entry name" value="PROTEIN HUA2-LIKE 2-RELATED"/>
    <property type="match status" value="1"/>
</dbReference>